<organism evidence="2 3">
    <name type="scientific">Zoarces viviparus</name>
    <name type="common">Viviparous eelpout</name>
    <name type="synonym">Blennius viviparus</name>
    <dbReference type="NCBI Taxonomy" id="48416"/>
    <lineage>
        <taxon>Eukaryota</taxon>
        <taxon>Metazoa</taxon>
        <taxon>Chordata</taxon>
        <taxon>Craniata</taxon>
        <taxon>Vertebrata</taxon>
        <taxon>Euteleostomi</taxon>
        <taxon>Actinopterygii</taxon>
        <taxon>Neopterygii</taxon>
        <taxon>Teleostei</taxon>
        <taxon>Neoteleostei</taxon>
        <taxon>Acanthomorphata</taxon>
        <taxon>Eupercaria</taxon>
        <taxon>Perciformes</taxon>
        <taxon>Cottioidei</taxon>
        <taxon>Zoarcales</taxon>
        <taxon>Zoarcidae</taxon>
        <taxon>Zoarcinae</taxon>
        <taxon>Zoarces</taxon>
    </lineage>
</organism>
<comment type="caution">
    <text evidence="2">The sequence shown here is derived from an EMBL/GenBank/DDBJ whole genome shotgun (WGS) entry which is preliminary data.</text>
</comment>
<gene>
    <name evidence="2" type="ORF">VZT92_021891</name>
</gene>
<feature type="region of interest" description="Disordered" evidence="1">
    <location>
        <begin position="1"/>
        <end position="23"/>
    </location>
</feature>
<evidence type="ECO:0000256" key="1">
    <source>
        <dbReference type="SAM" id="MobiDB-lite"/>
    </source>
</evidence>
<feature type="compositionally biased region" description="Basic and acidic residues" evidence="1">
    <location>
        <begin position="1"/>
        <end position="13"/>
    </location>
</feature>
<name>A0AAW1EA42_ZOAVI</name>
<evidence type="ECO:0000313" key="2">
    <source>
        <dbReference type="EMBL" id="KAK9519145.1"/>
    </source>
</evidence>
<reference evidence="2 3" key="1">
    <citation type="journal article" date="2024" name="Genome Biol. Evol.">
        <title>Chromosome-level genome assembly of the viviparous eelpout Zoarces viviparus.</title>
        <authorList>
            <person name="Fuhrmann N."/>
            <person name="Brasseur M.V."/>
            <person name="Bakowski C.E."/>
            <person name="Podsiadlowski L."/>
            <person name="Prost S."/>
            <person name="Krehenwinkel H."/>
            <person name="Mayer C."/>
        </authorList>
    </citation>
    <scope>NUCLEOTIDE SEQUENCE [LARGE SCALE GENOMIC DNA]</scope>
    <source>
        <strain evidence="2">NO-MEL_2022_Ind0_liver</strain>
    </source>
</reference>
<keyword evidence="3" id="KW-1185">Reference proteome</keyword>
<dbReference type="EMBL" id="JBCEZU010000434">
    <property type="protein sequence ID" value="KAK9519145.1"/>
    <property type="molecule type" value="Genomic_DNA"/>
</dbReference>
<accession>A0AAW1EA42</accession>
<evidence type="ECO:0000313" key="3">
    <source>
        <dbReference type="Proteomes" id="UP001488805"/>
    </source>
</evidence>
<sequence>MRGRLHNEQREDSFPSSDLTCEKQLQSSHNDTNYWLVNGQLSLECSAGNAILENGGGITGSISASLDVR</sequence>
<proteinExistence type="predicted"/>
<dbReference type="Proteomes" id="UP001488805">
    <property type="component" value="Unassembled WGS sequence"/>
</dbReference>
<feature type="compositionally biased region" description="Polar residues" evidence="1">
    <location>
        <begin position="14"/>
        <end position="23"/>
    </location>
</feature>
<protein>
    <submittedName>
        <fullName evidence="2">Uncharacterized protein</fullName>
    </submittedName>
</protein>
<dbReference type="AlphaFoldDB" id="A0AAW1EA42"/>